<dbReference type="Gene3D" id="3.20.20.70">
    <property type="entry name" value="Aldolase class I"/>
    <property type="match status" value="1"/>
</dbReference>
<dbReference type="Pfam" id="PF02749">
    <property type="entry name" value="QRPTase_N"/>
    <property type="match status" value="1"/>
</dbReference>
<keyword evidence="9" id="KW-1185">Reference proteome</keyword>
<dbReference type="InterPro" id="IPR022412">
    <property type="entry name" value="Quinolinate_PRibosylTrfase_N"/>
</dbReference>
<dbReference type="PANTHER" id="PTHR32179:SF4">
    <property type="entry name" value="PYROPHOSPHORYLASE MODD-RELATED"/>
    <property type="match status" value="1"/>
</dbReference>
<evidence type="ECO:0000256" key="3">
    <source>
        <dbReference type="ARBA" id="ARBA00022676"/>
    </source>
</evidence>
<evidence type="ECO:0000256" key="5">
    <source>
        <dbReference type="PIRNR" id="PIRNR006250"/>
    </source>
</evidence>
<protein>
    <recommendedName>
        <fullName evidence="2">Putative pyrophosphorylase ModD</fullName>
    </recommendedName>
</protein>
<name>B3QXM9_CHLT3</name>
<dbReference type="InterPro" id="IPR027277">
    <property type="entry name" value="NadC/ModD"/>
</dbReference>
<dbReference type="GO" id="GO:0034213">
    <property type="term" value="P:quinolinate catabolic process"/>
    <property type="evidence" value="ECO:0007669"/>
    <property type="project" value="TreeGrafter"/>
</dbReference>
<dbReference type="FunFam" id="3.20.20.70:FF:000030">
    <property type="entry name" value="Nicotinate-nucleotide pyrophosphorylase, carboxylating"/>
    <property type="match status" value="1"/>
</dbReference>
<dbReference type="SUPFAM" id="SSF51690">
    <property type="entry name" value="Nicotinate/Quinolinate PRTase C-terminal domain-like"/>
    <property type="match status" value="1"/>
</dbReference>
<evidence type="ECO:0000256" key="1">
    <source>
        <dbReference type="ARBA" id="ARBA00009400"/>
    </source>
</evidence>
<comment type="similarity">
    <text evidence="1 5">Belongs to the NadC/ModD family.</text>
</comment>
<dbReference type="AlphaFoldDB" id="B3QXM9"/>
<dbReference type="InterPro" id="IPR013785">
    <property type="entry name" value="Aldolase_TIM"/>
</dbReference>
<dbReference type="OrthoDB" id="9770610at2"/>
<evidence type="ECO:0000256" key="2">
    <source>
        <dbReference type="ARBA" id="ARBA00019205"/>
    </source>
</evidence>
<dbReference type="GO" id="GO:0005737">
    <property type="term" value="C:cytoplasm"/>
    <property type="evidence" value="ECO:0007669"/>
    <property type="project" value="TreeGrafter"/>
</dbReference>
<dbReference type="EMBL" id="CP001100">
    <property type="protein sequence ID" value="ACF14944.1"/>
    <property type="molecule type" value="Genomic_DNA"/>
</dbReference>
<sequence length="286" mass="31026">MTVFISDEEISKFIQEDVPYFDLTTLALGIAEKKGKITYHTRHETVACGTEEAARVLEKCGAKVTTLVPSGSLLSDGELMLEAEGAAGTLHTAWKVSLNLLEYMSGVATRTNKLVTLARRENPNITVAITRKIFPGTKSLSVKAVLAGGAHLHRLGLSETVLVFKQHLVFMGGLSEFLHQLEALKIECKEKKIGIEVDNEAQAFEVAEAGVDMVQFDKIPANDLTKTVSNLKAKYPSLQIAAAGGINGENVREYAATGVDILVTTWPYFGKPADIQAKMHTLDIVV</sequence>
<dbReference type="InterPro" id="IPR037128">
    <property type="entry name" value="Quinolinate_PRibosylTase_N_sf"/>
</dbReference>
<evidence type="ECO:0000259" key="7">
    <source>
        <dbReference type="Pfam" id="PF02749"/>
    </source>
</evidence>
<dbReference type="eggNOG" id="COG0157">
    <property type="taxonomic scope" value="Bacteria"/>
</dbReference>
<evidence type="ECO:0000313" key="8">
    <source>
        <dbReference type="EMBL" id="ACF14944.1"/>
    </source>
</evidence>
<dbReference type="KEGG" id="cts:Ctha_2495"/>
<dbReference type="PANTHER" id="PTHR32179">
    <property type="entry name" value="NICOTINATE-NUCLEOTIDE PYROPHOSPHORYLASE [CARBOXYLATING]"/>
    <property type="match status" value="1"/>
</dbReference>
<feature type="domain" description="Quinolinate phosphoribosyl transferase N-terminal" evidence="7">
    <location>
        <begin position="22"/>
        <end position="105"/>
    </location>
</feature>
<dbReference type="Pfam" id="PF01729">
    <property type="entry name" value="QRPTase_C"/>
    <property type="match status" value="1"/>
</dbReference>
<dbReference type="InterPro" id="IPR036068">
    <property type="entry name" value="Nicotinate_pribotase-like_C"/>
</dbReference>
<dbReference type="HOGENOM" id="CLU_039622_2_1_10"/>
<dbReference type="CDD" id="cd01573">
    <property type="entry name" value="modD_like"/>
    <property type="match status" value="1"/>
</dbReference>
<keyword evidence="3 5" id="KW-0328">Glycosyltransferase</keyword>
<reference evidence="8 9" key="1">
    <citation type="submission" date="2008-06" db="EMBL/GenBank/DDBJ databases">
        <title>Complete sequence of Chloroherpeton thalassium ATCC 35110.</title>
        <authorList>
            <consortium name="US DOE Joint Genome Institute"/>
            <person name="Lucas S."/>
            <person name="Copeland A."/>
            <person name="Lapidus A."/>
            <person name="Glavina del Rio T."/>
            <person name="Dalin E."/>
            <person name="Tice H."/>
            <person name="Bruce D."/>
            <person name="Goodwin L."/>
            <person name="Pitluck S."/>
            <person name="Schmutz J."/>
            <person name="Larimer F."/>
            <person name="Land M."/>
            <person name="Hauser L."/>
            <person name="Kyrpides N."/>
            <person name="Mikhailova N."/>
            <person name="Liu Z."/>
            <person name="Li T."/>
            <person name="Zhao F."/>
            <person name="Overmann J."/>
            <person name="Bryant D.A."/>
            <person name="Richardson P."/>
        </authorList>
    </citation>
    <scope>NUCLEOTIDE SEQUENCE [LARGE SCALE GENOMIC DNA]</scope>
    <source>
        <strain evidence="9">ATCC 35110 / GB-78</strain>
    </source>
</reference>
<accession>B3QXM9</accession>
<evidence type="ECO:0000313" key="9">
    <source>
        <dbReference type="Proteomes" id="UP000001208"/>
    </source>
</evidence>
<dbReference type="GO" id="GO:0009435">
    <property type="term" value="P:NAD+ biosynthetic process"/>
    <property type="evidence" value="ECO:0007669"/>
    <property type="project" value="InterPro"/>
</dbReference>
<evidence type="ECO:0000259" key="6">
    <source>
        <dbReference type="Pfam" id="PF01729"/>
    </source>
</evidence>
<dbReference type="GO" id="GO:0004514">
    <property type="term" value="F:nicotinate-nucleotide diphosphorylase (carboxylating) activity"/>
    <property type="evidence" value="ECO:0007669"/>
    <property type="project" value="InterPro"/>
</dbReference>
<dbReference type="InterPro" id="IPR002638">
    <property type="entry name" value="Quinolinate_PRibosylTrfase_C"/>
</dbReference>
<dbReference type="SUPFAM" id="SSF54675">
    <property type="entry name" value="Nicotinate/Quinolinate PRTase N-terminal domain-like"/>
    <property type="match status" value="1"/>
</dbReference>
<feature type="domain" description="Quinolinate phosphoribosyl transferase C-terminal" evidence="6">
    <location>
        <begin position="107"/>
        <end position="266"/>
    </location>
</feature>
<dbReference type="STRING" id="517418.Ctha_2495"/>
<keyword evidence="4 5" id="KW-0808">Transferase</keyword>
<gene>
    <name evidence="8" type="ordered locus">Ctha_2495</name>
</gene>
<evidence type="ECO:0000256" key="4">
    <source>
        <dbReference type="ARBA" id="ARBA00022679"/>
    </source>
</evidence>
<dbReference type="InterPro" id="IPR006242">
    <property type="entry name" value="ModD"/>
</dbReference>
<dbReference type="Proteomes" id="UP000001208">
    <property type="component" value="Chromosome"/>
</dbReference>
<dbReference type="NCBIfam" id="TIGR01334">
    <property type="entry name" value="modD"/>
    <property type="match status" value="1"/>
</dbReference>
<proteinExistence type="inferred from homology"/>
<dbReference type="Gene3D" id="3.90.1170.20">
    <property type="entry name" value="Quinolinate phosphoribosyl transferase, N-terminal domain"/>
    <property type="match status" value="1"/>
</dbReference>
<dbReference type="PIRSF" id="PIRSF006250">
    <property type="entry name" value="NadC_ModD"/>
    <property type="match status" value="1"/>
</dbReference>
<dbReference type="RefSeq" id="WP_012501026.1">
    <property type="nucleotide sequence ID" value="NC_011026.1"/>
</dbReference>
<organism evidence="8 9">
    <name type="scientific">Chloroherpeton thalassium (strain ATCC 35110 / GB-78)</name>
    <dbReference type="NCBI Taxonomy" id="517418"/>
    <lineage>
        <taxon>Bacteria</taxon>
        <taxon>Pseudomonadati</taxon>
        <taxon>Chlorobiota</taxon>
        <taxon>Chlorobiia</taxon>
        <taxon>Chlorobiales</taxon>
        <taxon>Chloroherpetonaceae</taxon>
        <taxon>Chloroherpeton</taxon>
    </lineage>
</organism>